<sequence>MQNPIGWFEIYVDDLQRAKAFYESVFAVSLESLTPPDTGEDVPLKMLAFPSDMDAYGASGALVQVEGMQAGGNSTLVYFSCEDCAVEGSRVAEAGGRVEREKMAIGEYGFIVLAFDSEGNMIGLHSHR</sequence>
<dbReference type="InterPro" id="IPR004360">
    <property type="entry name" value="Glyas_Fos-R_dOase_dom"/>
</dbReference>
<dbReference type="PANTHER" id="PTHR33993">
    <property type="entry name" value="GLYOXALASE-RELATED"/>
    <property type="match status" value="1"/>
</dbReference>
<accession>A0A918JR96</accession>
<dbReference type="Proteomes" id="UP000631300">
    <property type="component" value="Unassembled WGS sequence"/>
</dbReference>
<dbReference type="InterPro" id="IPR052164">
    <property type="entry name" value="Anthracycline_SecMetBiosynth"/>
</dbReference>
<organism evidence="2 3">
    <name type="scientific">Alteromonas halophila</name>
    <dbReference type="NCBI Taxonomy" id="516698"/>
    <lineage>
        <taxon>Bacteria</taxon>
        <taxon>Pseudomonadati</taxon>
        <taxon>Pseudomonadota</taxon>
        <taxon>Gammaproteobacteria</taxon>
        <taxon>Alteromonadales</taxon>
        <taxon>Alteromonadaceae</taxon>
        <taxon>Alteromonas/Salinimonas group</taxon>
        <taxon>Alteromonas</taxon>
    </lineage>
</organism>
<evidence type="ECO:0000313" key="2">
    <source>
        <dbReference type="EMBL" id="GGW94928.1"/>
    </source>
</evidence>
<dbReference type="InterPro" id="IPR029068">
    <property type="entry name" value="Glyas_Bleomycin-R_OHBP_Dase"/>
</dbReference>
<feature type="domain" description="VOC" evidence="1">
    <location>
        <begin position="4"/>
        <end position="127"/>
    </location>
</feature>
<dbReference type="CDD" id="cd07247">
    <property type="entry name" value="SgaA_N_like"/>
    <property type="match status" value="1"/>
</dbReference>
<comment type="caution">
    <text evidence="2">The sequence shown here is derived from an EMBL/GenBank/DDBJ whole genome shotgun (WGS) entry which is preliminary data.</text>
</comment>
<gene>
    <name evidence="2" type="ORF">GCM10007391_31450</name>
</gene>
<protein>
    <submittedName>
        <fullName evidence="2">Glyoxalase</fullName>
    </submittedName>
</protein>
<reference evidence="2" key="1">
    <citation type="journal article" date="2014" name="Int. J. Syst. Evol. Microbiol.">
        <title>Complete genome sequence of Corynebacterium casei LMG S-19264T (=DSM 44701T), isolated from a smear-ripened cheese.</title>
        <authorList>
            <consortium name="US DOE Joint Genome Institute (JGI-PGF)"/>
            <person name="Walter F."/>
            <person name="Albersmeier A."/>
            <person name="Kalinowski J."/>
            <person name="Ruckert C."/>
        </authorList>
    </citation>
    <scope>NUCLEOTIDE SEQUENCE</scope>
    <source>
        <strain evidence="2">KCTC 22164</strain>
    </source>
</reference>
<dbReference type="PROSITE" id="PS51819">
    <property type="entry name" value="VOC"/>
    <property type="match status" value="1"/>
</dbReference>
<dbReference type="Pfam" id="PF00903">
    <property type="entry name" value="Glyoxalase"/>
    <property type="match status" value="1"/>
</dbReference>
<dbReference type="EMBL" id="BMXP01000011">
    <property type="protein sequence ID" value="GGW94928.1"/>
    <property type="molecule type" value="Genomic_DNA"/>
</dbReference>
<keyword evidence="3" id="KW-1185">Reference proteome</keyword>
<dbReference type="SUPFAM" id="SSF54593">
    <property type="entry name" value="Glyoxalase/Bleomycin resistance protein/Dihydroxybiphenyl dioxygenase"/>
    <property type="match status" value="1"/>
</dbReference>
<evidence type="ECO:0000259" key="1">
    <source>
        <dbReference type="PROSITE" id="PS51819"/>
    </source>
</evidence>
<dbReference type="InterPro" id="IPR037523">
    <property type="entry name" value="VOC_core"/>
</dbReference>
<dbReference type="Gene3D" id="3.10.180.10">
    <property type="entry name" value="2,3-Dihydroxybiphenyl 1,2-Dioxygenase, domain 1"/>
    <property type="match status" value="1"/>
</dbReference>
<proteinExistence type="predicted"/>
<dbReference type="PANTHER" id="PTHR33993:SF2">
    <property type="entry name" value="VOC DOMAIN-CONTAINING PROTEIN"/>
    <property type="match status" value="1"/>
</dbReference>
<dbReference type="AlphaFoldDB" id="A0A918JR96"/>
<evidence type="ECO:0000313" key="3">
    <source>
        <dbReference type="Proteomes" id="UP000631300"/>
    </source>
</evidence>
<name>A0A918JR96_9ALTE</name>
<dbReference type="RefSeq" id="WP_189408082.1">
    <property type="nucleotide sequence ID" value="NZ_BMXP01000011.1"/>
</dbReference>
<reference evidence="2" key="2">
    <citation type="submission" date="2020-09" db="EMBL/GenBank/DDBJ databases">
        <authorList>
            <person name="Sun Q."/>
            <person name="Kim S."/>
        </authorList>
    </citation>
    <scope>NUCLEOTIDE SEQUENCE</scope>
    <source>
        <strain evidence="2">KCTC 22164</strain>
    </source>
</reference>